<proteinExistence type="predicted"/>
<sequence length="32" mass="3402">MSTAFQARQRLLVTAFALVAAGSMHLAHSPFA</sequence>
<gene>
    <name evidence="1" type="ORF">PHO31112_03223</name>
</gene>
<organism evidence="1 2">
    <name type="scientific">Pandoraea horticolens</name>
    <dbReference type="NCBI Taxonomy" id="2508298"/>
    <lineage>
        <taxon>Bacteria</taxon>
        <taxon>Pseudomonadati</taxon>
        <taxon>Pseudomonadota</taxon>
        <taxon>Betaproteobacteria</taxon>
        <taxon>Burkholderiales</taxon>
        <taxon>Burkholderiaceae</taxon>
        <taxon>Pandoraea</taxon>
    </lineage>
</organism>
<protein>
    <submittedName>
        <fullName evidence="1">Uncharacterized protein</fullName>
    </submittedName>
</protein>
<dbReference type="EMBL" id="CABPSM010000009">
    <property type="protein sequence ID" value="VVE22834.1"/>
    <property type="molecule type" value="Genomic_DNA"/>
</dbReference>
<name>A0A5E4WGW4_9BURK</name>
<evidence type="ECO:0000313" key="1">
    <source>
        <dbReference type="EMBL" id="VVE22834.1"/>
    </source>
</evidence>
<keyword evidence="2" id="KW-1185">Reference proteome</keyword>
<dbReference type="Proteomes" id="UP000343317">
    <property type="component" value="Unassembled WGS sequence"/>
</dbReference>
<accession>A0A5E4WGW4</accession>
<evidence type="ECO:0000313" key="2">
    <source>
        <dbReference type="Proteomes" id="UP000343317"/>
    </source>
</evidence>
<dbReference type="AlphaFoldDB" id="A0A5E4WGW4"/>
<reference evidence="1 2" key="1">
    <citation type="submission" date="2019-08" db="EMBL/GenBank/DDBJ databases">
        <authorList>
            <person name="Peeters C."/>
        </authorList>
    </citation>
    <scope>NUCLEOTIDE SEQUENCE [LARGE SCALE GENOMIC DNA]</scope>
    <source>
        <strain evidence="1 2">LMG 31112</strain>
    </source>
</reference>